<dbReference type="InterPro" id="IPR013103">
    <property type="entry name" value="RVT_2"/>
</dbReference>
<reference evidence="4" key="2">
    <citation type="submission" date="2023-06" db="EMBL/GenBank/DDBJ databases">
        <authorList>
            <person name="Swenson N.G."/>
            <person name="Wegrzyn J.L."/>
            <person name="Mcevoy S.L."/>
        </authorList>
    </citation>
    <scope>NUCLEOTIDE SEQUENCE</scope>
    <source>
        <strain evidence="4">NS2018</strain>
        <tissue evidence="4">Leaf</tissue>
    </source>
</reference>
<dbReference type="PANTHER" id="PTHR42648:SF28">
    <property type="entry name" value="TRANSPOSON-ENCODED PROTEIN WITH RIBONUCLEASE H-LIKE AND RETROVIRUS ZINC FINGER-LIKE DOMAINS"/>
    <property type="match status" value="1"/>
</dbReference>
<comment type="caution">
    <text evidence="4">The sequence shown here is derived from an EMBL/GenBank/DDBJ whole genome shotgun (WGS) entry which is preliminary data.</text>
</comment>
<dbReference type="InterPro" id="IPR001584">
    <property type="entry name" value="Integrase_cat-core"/>
</dbReference>
<dbReference type="InterPro" id="IPR039537">
    <property type="entry name" value="Retrotran_Ty1/copia-like"/>
</dbReference>
<dbReference type="Pfam" id="PF25597">
    <property type="entry name" value="SH3_retrovirus"/>
    <property type="match status" value="1"/>
</dbReference>
<dbReference type="InterPro" id="IPR012337">
    <property type="entry name" value="RNaseH-like_sf"/>
</dbReference>
<dbReference type="Proteomes" id="UP001168877">
    <property type="component" value="Unassembled WGS sequence"/>
</dbReference>
<dbReference type="InterPro" id="IPR057670">
    <property type="entry name" value="SH3_retrovirus"/>
</dbReference>
<dbReference type="EMBL" id="JAUESC010000002">
    <property type="protein sequence ID" value="KAK0605685.1"/>
    <property type="molecule type" value="Genomic_DNA"/>
</dbReference>
<keyword evidence="2" id="KW-0378">Hydrolase</keyword>
<evidence type="ECO:0000313" key="5">
    <source>
        <dbReference type="Proteomes" id="UP001168877"/>
    </source>
</evidence>
<evidence type="ECO:0000256" key="1">
    <source>
        <dbReference type="ARBA" id="ARBA00022723"/>
    </source>
</evidence>
<reference evidence="4" key="1">
    <citation type="journal article" date="2022" name="Plant J.">
        <title>Strategies of tolerance reflected in two North American maple genomes.</title>
        <authorList>
            <person name="McEvoy S.L."/>
            <person name="Sezen U.U."/>
            <person name="Trouern-Trend A."/>
            <person name="McMahon S.M."/>
            <person name="Schaberg P.G."/>
            <person name="Yang J."/>
            <person name="Wegrzyn J.L."/>
            <person name="Swenson N.G."/>
        </authorList>
    </citation>
    <scope>NUCLEOTIDE SEQUENCE</scope>
    <source>
        <strain evidence="4">NS2018</strain>
    </source>
</reference>
<evidence type="ECO:0000256" key="2">
    <source>
        <dbReference type="ARBA" id="ARBA00022801"/>
    </source>
</evidence>
<dbReference type="PANTHER" id="PTHR42648">
    <property type="entry name" value="TRANSPOSASE, PUTATIVE-RELATED"/>
    <property type="match status" value="1"/>
</dbReference>
<accession>A0AA39TL09</accession>
<evidence type="ECO:0000313" key="4">
    <source>
        <dbReference type="EMBL" id="KAK0605685.1"/>
    </source>
</evidence>
<evidence type="ECO:0000259" key="3">
    <source>
        <dbReference type="PROSITE" id="PS50994"/>
    </source>
</evidence>
<dbReference type="Pfam" id="PF07727">
    <property type="entry name" value="RVT_2"/>
    <property type="match status" value="1"/>
</dbReference>
<dbReference type="SUPFAM" id="SSF53098">
    <property type="entry name" value="Ribonuclease H-like"/>
    <property type="match status" value="1"/>
</dbReference>
<dbReference type="Gene3D" id="3.30.420.10">
    <property type="entry name" value="Ribonuclease H-like superfamily/Ribonuclease H"/>
    <property type="match status" value="1"/>
</dbReference>
<keyword evidence="1" id="KW-0479">Metal-binding</keyword>
<proteinExistence type="predicted"/>
<sequence>MAMVENETGLKIKKLRSDNGGKYEDNEFKKFCYQSGIKLIRTVPGTPQQNGTAERMNRTLTERARSMGLQSGLPKQFWAEAVLGRSSQYSSVLDQQRTIKAFGPRYTRRNLDWERDEFGYKLWDDQNRKMIRSRDVVFNEKVMYKDRNTETSEKKEPDYFGPDDVSGGEIVERGSNQEVEEQGVQPQVEKPIPQNEVLSPQSPIGQRVLNPQIGNALRRSPQAQSIPRRSTRPHVPNKRYLHYLLLTDAGEPECYDEACQGEDASKWELVMKDEMKSLVSNQTWELAKLPEGKKALQNKWVFRIKEEHDGSKRYKARLVVKGFQQKEGIDYTDIFSPVVKLTTIRLVLSIVAANGLYLEQLDVKTAFLHGDLEEEIYMQQPEGFVEKGNEEMVCRLTKSL</sequence>
<dbReference type="GO" id="GO:0003676">
    <property type="term" value="F:nucleic acid binding"/>
    <property type="evidence" value="ECO:0007669"/>
    <property type="project" value="InterPro"/>
</dbReference>
<dbReference type="GO" id="GO:0015074">
    <property type="term" value="P:DNA integration"/>
    <property type="evidence" value="ECO:0007669"/>
    <property type="project" value="InterPro"/>
</dbReference>
<keyword evidence="5" id="KW-1185">Reference proteome</keyword>
<dbReference type="GO" id="GO:0016787">
    <property type="term" value="F:hydrolase activity"/>
    <property type="evidence" value="ECO:0007669"/>
    <property type="project" value="UniProtKB-KW"/>
</dbReference>
<gene>
    <name evidence="4" type="ORF">LWI29_029597</name>
</gene>
<dbReference type="PROSITE" id="PS50994">
    <property type="entry name" value="INTEGRASE"/>
    <property type="match status" value="1"/>
</dbReference>
<dbReference type="InterPro" id="IPR036397">
    <property type="entry name" value="RNaseH_sf"/>
</dbReference>
<feature type="domain" description="Integrase catalytic" evidence="3">
    <location>
        <begin position="1"/>
        <end position="112"/>
    </location>
</feature>
<name>A0AA39TL09_ACESA</name>
<dbReference type="GO" id="GO:0046872">
    <property type="term" value="F:metal ion binding"/>
    <property type="evidence" value="ECO:0007669"/>
    <property type="project" value="UniProtKB-KW"/>
</dbReference>
<organism evidence="4 5">
    <name type="scientific">Acer saccharum</name>
    <name type="common">Sugar maple</name>
    <dbReference type="NCBI Taxonomy" id="4024"/>
    <lineage>
        <taxon>Eukaryota</taxon>
        <taxon>Viridiplantae</taxon>
        <taxon>Streptophyta</taxon>
        <taxon>Embryophyta</taxon>
        <taxon>Tracheophyta</taxon>
        <taxon>Spermatophyta</taxon>
        <taxon>Magnoliopsida</taxon>
        <taxon>eudicotyledons</taxon>
        <taxon>Gunneridae</taxon>
        <taxon>Pentapetalae</taxon>
        <taxon>rosids</taxon>
        <taxon>malvids</taxon>
        <taxon>Sapindales</taxon>
        <taxon>Sapindaceae</taxon>
        <taxon>Hippocastanoideae</taxon>
        <taxon>Acereae</taxon>
        <taxon>Acer</taxon>
    </lineage>
</organism>
<protein>
    <recommendedName>
        <fullName evidence="3">Integrase catalytic domain-containing protein</fullName>
    </recommendedName>
</protein>
<dbReference type="AlphaFoldDB" id="A0AA39TL09"/>